<name>A0A1G9U2V0_9BACT</name>
<evidence type="ECO:0008006" key="3">
    <source>
        <dbReference type="Google" id="ProtNLM"/>
    </source>
</evidence>
<evidence type="ECO:0000313" key="2">
    <source>
        <dbReference type="Proteomes" id="UP000198510"/>
    </source>
</evidence>
<dbReference type="AlphaFoldDB" id="A0A1G9U2V0"/>
<sequence length="225" mass="25787">MVKNNFYLLILSFFFWYGYGTLRAQTVVIDPTVVSVLVANHTLQQATLEGIKEKEKSIANYQQAITLKLVEIKALEQKVFNSMKQANALIKNSKDIVYASTVAKDIARYQRQMLQLAGEDPLLLTVAAKTELELINRTADLMQYIYQIALKKNQDSDLPFLLDQSQRMEIIRHVVDELRLMRGIAYGIARRMRLARQVGLWQALNPFQIRFPDNGAAIVRDLLAR</sequence>
<evidence type="ECO:0000313" key="1">
    <source>
        <dbReference type="EMBL" id="SDM54299.1"/>
    </source>
</evidence>
<dbReference type="STRING" id="1075417.SAMN05421823_11570"/>
<protein>
    <recommendedName>
        <fullName evidence="3">Plasmid transfer protein</fullName>
    </recommendedName>
</protein>
<reference evidence="1 2" key="1">
    <citation type="submission" date="2016-10" db="EMBL/GenBank/DDBJ databases">
        <authorList>
            <person name="de Groot N.N."/>
        </authorList>
    </citation>
    <scope>NUCLEOTIDE SEQUENCE [LARGE SCALE GENOMIC DNA]</scope>
    <source>
        <strain evidence="1 2">DSM 25186</strain>
    </source>
</reference>
<proteinExistence type="predicted"/>
<gene>
    <name evidence="1" type="ORF">SAMN05421823_11570</name>
</gene>
<accession>A0A1G9U2V0</accession>
<dbReference type="OrthoDB" id="1243758at2"/>
<dbReference type="RefSeq" id="WP_089688133.1">
    <property type="nucleotide sequence ID" value="NZ_FNFO01000015.1"/>
</dbReference>
<dbReference type="SUPFAM" id="SSF109755">
    <property type="entry name" value="PhoU-like"/>
    <property type="match status" value="1"/>
</dbReference>
<keyword evidence="2" id="KW-1185">Reference proteome</keyword>
<organism evidence="1 2">
    <name type="scientific">Catalinimonas alkaloidigena</name>
    <dbReference type="NCBI Taxonomy" id="1075417"/>
    <lineage>
        <taxon>Bacteria</taxon>
        <taxon>Pseudomonadati</taxon>
        <taxon>Bacteroidota</taxon>
        <taxon>Cytophagia</taxon>
        <taxon>Cytophagales</taxon>
        <taxon>Catalimonadaceae</taxon>
        <taxon>Catalinimonas</taxon>
    </lineage>
</organism>
<dbReference type="EMBL" id="FNFO01000015">
    <property type="protein sequence ID" value="SDM54299.1"/>
    <property type="molecule type" value="Genomic_DNA"/>
</dbReference>
<dbReference type="Proteomes" id="UP000198510">
    <property type="component" value="Unassembled WGS sequence"/>
</dbReference>